<dbReference type="Gene3D" id="3.50.50.60">
    <property type="entry name" value="FAD/NAD(P)-binding domain"/>
    <property type="match status" value="1"/>
</dbReference>
<sequence>MSKKLNISRRDFVNGFALSLTAGTTLSPLEIFAMDKAATSYGIYPPMLTGMRGSHAGSFEIAHSVARGGASFKKPPTQTDDSYDLVVVGGGVSGLSAAYLYRQRFGKEAKILILDNHDDFGGHAKRNEFTVNGENLISYGGSQSIDSPGSWSPVAKKLLKDVAIHTDRFYEYFDRKYFRDRKLRRGMYFSRERYGEDHVAANILRIDLEGNKNEILDVINEYPIAETSKAALFRLVSEKKNYLKGMGSREDKINLLRRTSYSDFLRKYANIPEEVVQLYRDSVRGLWGVGWDALSTLEAYDSEMPGTYYLDLYTDDESNLDQEVREEPYIFHFPDGNAGLARSLARQLIPDAIPGKTMEDIVTARVDYNQLDRKTSPVRIRLNSTAVNVGHTNKDQSVDVTYIQSGDIHRVRGSHVILACYNNIIPHICSEVPEKQKEAIAYATKTPLVYISIAVKNWQAFSNLGFRSFYIPRPILMHSFGLDFPVSMGGYNFTQDPSEPTVIHGTFVPTDSDRGLTAREQMVSGRTQLFEMSFDDFERDIIRQKSGALDSGGFDAERDLSAITVNRWPHGYAWEYNDLIDPPEFNPKNGPHILGSKQIGRISIANSDASAFAYLSGAIDAADRAVNEQLNV</sequence>
<dbReference type="Pfam" id="PF13450">
    <property type="entry name" value="NAD_binding_8"/>
    <property type="match status" value="1"/>
</dbReference>
<dbReference type="SUPFAM" id="SSF51971">
    <property type="entry name" value="Nucleotide-binding domain"/>
    <property type="match status" value="1"/>
</dbReference>
<accession>A0A381PUN3</accession>
<evidence type="ECO:0008006" key="2">
    <source>
        <dbReference type="Google" id="ProtNLM"/>
    </source>
</evidence>
<reference evidence="1" key="1">
    <citation type="submission" date="2018-05" db="EMBL/GenBank/DDBJ databases">
        <authorList>
            <person name="Lanie J.A."/>
            <person name="Ng W.-L."/>
            <person name="Kazmierczak K.M."/>
            <person name="Andrzejewski T.M."/>
            <person name="Davidsen T.M."/>
            <person name="Wayne K.J."/>
            <person name="Tettelin H."/>
            <person name="Glass J.I."/>
            <person name="Rusch D."/>
            <person name="Podicherti R."/>
            <person name="Tsui H.-C.T."/>
            <person name="Winkler M.E."/>
        </authorList>
    </citation>
    <scope>NUCLEOTIDE SEQUENCE</scope>
</reference>
<dbReference type="InterPro" id="IPR036188">
    <property type="entry name" value="FAD/NAD-bd_sf"/>
</dbReference>
<dbReference type="SUPFAM" id="SSF51905">
    <property type="entry name" value="FAD/NAD(P)-binding domain"/>
    <property type="match status" value="1"/>
</dbReference>
<dbReference type="AlphaFoldDB" id="A0A381PUN3"/>
<evidence type="ECO:0000313" key="1">
    <source>
        <dbReference type="EMBL" id="SUZ69153.1"/>
    </source>
</evidence>
<dbReference type="EMBL" id="UINC01001053">
    <property type="protein sequence ID" value="SUZ69153.1"/>
    <property type="molecule type" value="Genomic_DNA"/>
</dbReference>
<dbReference type="PROSITE" id="PS51318">
    <property type="entry name" value="TAT"/>
    <property type="match status" value="1"/>
</dbReference>
<dbReference type="InterPro" id="IPR006311">
    <property type="entry name" value="TAT_signal"/>
</dbReference>
<name>A0A381PUN3_9ZZZZ</name>
<protein>
    <recommendedName>
        <fullName evidence="2">Amine oxidase domain-containing protein</fullName>
    </recommendedName>
</protein>
<organism evidence="1">
    <name type="scientific">marine metagenome</name>
    <dbReference type="NCBI Taxonomy" id="408172"/>
    <lineage>
        <taxon>unclassified sequences</taxon>
        <taxon>metagenomes</taxon>
        <taxon>ecological metagenomes</taxon>
    </lineage>
</organism>
<proteinExistence type="predicted"/>
<gene>
    <name evidence="1" type="ORF">METZ01_LOCUS22007</name>
</gene>